<protein>
    <recommendedName>
        <fullName evidence="1">DUF6285 domain-containing protein</fullName>
    </recommendedName>
</protein>
<proteinExistence type="predicted"/>
<dbReference type="Pfam" id="PF19802">
    <property type="entry name" value="DUF6285"/>
    <property type="match status" value="1"/>
</dbReference>
<dbReference type="InterPro" id="IPR046252">
    <property type="entry name" value="DUF6285"/>
</dbReference>
<accession>A0A8I2CB00</accession>
<dbReference type="Proteomes" id="UP000673383">
    <property type="component" value="Unassembled WGS sequence"/>
</dbReference>
<dbReference type="EMBL" id="JAFICZ010000001">
    <property type="protein sequence ID" value="MBP1299001.1"/>
    <property type="molecule type" value="Genomic_DNA"/>
</dbReference>
<feature type="domain" description="DUF6285" evidence="1">
    <location>
        <begin position="24"/>
        <end position="114"/>
    </location>
</feature>
<dbReference type="RefSeq" id="WP_172648203.1">
    <property type="nucleotide sequence ID" value="NZ_JAFICZ010000001.1"/>
</dbReference>
<evidence type="ECO:0000259" key="1">
    <source>
        <dbReference type="Pfam" id="PF19802"/>
    </source>
</evidence>
<evidence type="ECO:0000313" key="2">
    <source>
        <dbReference type="EMBL" id="MBP1299001.1"/>
    </source>
</evidence>
<gene>
    <name evidence="2" type="ORF">JOH49_008754</name>
</gene>
<reference evidence="2" key="1">
    <citation type="submission" date="2021-02" db="EMBL/GenBank/DDBJ databases">
        <title>Genomic Encyclopedia of Type Strains, Phase IV (KMG-V): Genome sequencing to study the core and pangenomes of soil and plant-associated prokaryotes.</title>
        <authorList>
            <person name="Whitman W."/>
        </authorList>
    </citation>
    <scope>NUCLEOTIDE SEQUENCE</scope>
    <source>
        <strain evidence="2">USDA 406</strain>
    </source>
</reference>
<evidence type="ECO:0000313" key="3">
    <source>
        <dbReference type="Proteomes" id="UP000673383"/>
    </source>
</evidence>
<sequence>MQDEPTPTELIKAVADFLRSEIAPAIKGHNGFKLRVGINALDLVTRQFALAEAGDATEAARLKQLLGIDGTLMELNRVLSEKIAGGEVDLNTPGLSEHLWQTTMDKLAVDQPNYASYKRELGK</sequence>
<name>A0A8I2CB00_BRAEL</name>
<organism evidence="2 3">
    <name type="scientific">Bradyrhizobium elkanii</name>
    <dbReference type="NCBI Taxonomy" id="29448"/>
    <lineage>
        <taxon>Bacteria</taxon>
        <taxon>Pseudomonadati</taxon>
        <taxon>Pseudomonadota</taxon>
        <taxon>Alphaproteobacteria</taxon>
        <taxon>Hyphomicrobiales</taxon>
        <taxon>Nitrobacteraceae</taxon>
        <taxon>Bradyrhizobium</taxon>
    </lineage>
</organism>
<comment type="caution">
    <text evidence="2">The sequence shown here is derived from an EMBL/GenBank/DDBJ whole genome shotgun (WGS) entry which is preliminary data.</text>
</comment>
<dbReference type="AlphaFoldDB" id="A0A8I2CB00"/>